<protein>
    <recommendedName>
        <fullName evidence="2">ShKT domain-containing protein</fullName>
    </recommendedName>
</protein>
<evidence type="ECO:0000259" key="2">
    <source>
        <dbReference type="PROSITE" id="PS51670"/>
    </source>
</evidence>
<dbReference type="AlphaFoldDB" id="A0A7S2KHY3"/>
<dbReference type="PROSITE" id="PS51670">
    <property type="entry name" value="SHKT"/>
    <property type="match status" value="1"/>
</dbReference>
<sequence>MLSIFLLLSLFGVANASSSHCIATDSSTDSYVCTETSKYNPHVDSGVPQRISGSAAEQQRITDVMGKMHEYFVDEVLSRPEYAHVRNKCKNNHDLCAFWTSVGECETNRNFMQDNCAAACRLCLLASTNFVQDISY</sequence>
<feature type="signal peptide" evidence="1">
    <location>
        <begin position="1"/>
        <end position="16"/>
    </location>
</feature>
<feature type="chain" id="PRO_5031478356" description="ShKT domain-containing protein" evidence="1">
    <location>
        <begin position="17"/>
        <end position="136"/>
    </location>
</feature>
<evidence type="ECO:0000313" key="3">
    <source>
        <dbReference type="EMBL" id="CAD9577478.1"/>
    </source>
</evidence>
<dbReference type="Pfam" id="PF01549">
    <property type="entry name" value="ShK"/>
    <property type="match status" value="1"/>
</dbReference>
<dbReference type="EMBL" id="HBGZ01003778">
    <property type="protein sequence ID" value="CAD9577478.1"/>
    <property type="molecule type" value="Transcribed_RNA"/>
</dbReference>
<feature type="domain" description="ShKT" evidence="2">
    <location>
        <begin position="89"/>
        <end position="123"/>
    </location>
</feature>
<evidence type="ECO:0000256" key="1">
    <source>
        <dbReference type="SAM" id="SignalP"/>
    </source>
</evidence>
<organism evidence="3">
    <name type="scientific">Skeletonema marinoi</name>
    <dbReference type="NCBI Taxonomy" id="267567"/>
    <lineage>
        <taxon>Eukaryota</taxon>
        <taxon>Sar</taxon>
        <taxon>Stramenopiles</taxon>
        <taxon>Ochrophyta</taxon>
        <taxon>Bacillariophyta</taxon>
        <taxon>Coscinodiscophyceae</taxon>
        <taxon>Thalassiosirophycidae</taxon>
        <taxon>Thalassiosirales</taxon>
        <taxon>Skeletonemataceae</taxon>
        <taxon>Skeletonema</taxon>
        <taxon>Skeletonema marinoi-dohrnii complex</taxon>
    </lineage>
</organism>
<gene>
    <name evidence="3" type="ORF">SMAR0320_LOCUS2560</name>
</gene>
<proteinExistence type="predicted"/>
<reference evidence="3" key="1">
    <citation type="submission" date="2021-01" db="EMBL/GenBank/DDBJ databases">
        <authorList>
            <person name="Corre E."/>
            <person name="Pelletier E."/>
            <person name="Niang G."/>
            <person name="Scheremetjew M."/>
            <person name="Finn R."/>
            <person name="Kale V."/>
            <person name="Holt S."/>
            <person name="Cochrane G."/>
            <person name="Meng A."/>
            <person name="Brown T."/>
            <person name="Cohen L."/>
        </authorList>
    </citation>
    <scope>NUCLEOTIDE SEQUENCE</scope>
    <source>
        <strain evidence="3">SM1012Den-03</strain>
    </source>
</reference>
<dbReference type="SMART" id="SM00254">
    <property type="entry name" value="ShKT"/>
    <property type="match status" value="1"/>
</dbReference>
<accession>A0A7S2KHY3</accession>
<name>A0A7S2KHY3_9STRA</name>
<dbReference type="InterPro" id="IPR003582">
    <property type="entry name" value="ShKT_dom"/>
</dbReference>
<keyword evidence="1" id="KW-0732">Signal</keyword>